<dbReference type="Pfam" id="PF13489">
    <property type="entry name" value="Methyltransf_23"/>
    <property type="match status" value="1"/>
</dbReference>
<evidence type="ECO:0008006" key="3">
    <source>
        <dbReference type="Google" id="ProtNLM"/>
    </source>
</evidence>
<dbReference type="AlphaFoldDB" id="A0A917BAT4"/>
<comment type="caution">
    <text evidence="1">The sequence shown here is derived from an EMBL/GenBank/DDBJ whole genome shotgun (WGS) entry which is preliminary data.</text>
</comment>
<keyword evidence="2" id="KW-1185">Reference proteome</keyword>
<dbReference type="PANTHER" id="PTHR43861">
    <property type="entry name" value="TRANS-ACONITATE 2-METHYLTRANSFERASE-RELATED"/>
    <property type="match status" value="1"/>
</dbReference>
<organism evidence="1 2">
    <name type="scientific">Marmoricola endophyticus</name>
    <dbReference type="NCBI Taxonomy" id="2040280"/>
    <lineage>
        <taxon>Bacteria</taxon>
        <taxon>Bacillati</taxon>
        <taxon>Actinomycetota</taxon>
        <taxon>Actinomycetes</taxon>
        <taxon>Propionibacteriales</taxon>
        <taxon>Nocardioidaceae</taxon>
        <taxon>Marmoricola</taxon>
    </lineage>
</organism>
<dbReference type="Gene3D" id="3.40.50.150">
    <property type="entry name" value="Vaccinia Virus protein VP39"/>
    <property type="match status" value="1"/>
</dbReference>
<proteinExistence type="predicted"/>
<dbReference type="SUPFAM" id="SSF53335">
    <property type="entry name" value="S-adenosyl-L-methionine-dependent methyltransferases"/>
    <property type="match status" value="1"/>
</dbReference>
<evidence type="ECO:0000313" key="1">
    <source>
        <dbReference type="EMBL" id="GGF33193.1"/>
    </source>
</evidence>
<sequence length="232" mass="26146">MSHPQQQAVYPDAPRPEFAPLIPTDARSALDVGCSRGGFGFSLRDALGPDARLVGIEPVASQAEVARVGHEFDEVHTGYFPDVLADSEEKFDLICFNDVLEHIVDPWETLRAARKHLNPGGRIFAGIPNVQWLPNVLRLARGHWTYTEMGILDRTHVRFFTKSSMEDMFRQSGYRVISTTGVNSLADTGYGIGTEKWKTWARTHLARFAGNSQYLHFVVIATPRKRRPKKKR</sequence>
<dbReference type="InterPro" id="IPR029063">
    <property type="entry name" value="SAM-dependent_MTases_sf"/>
</dbReference>
<evidence type="ECO:0000313" key="2">
    <source>
        <dbReference type="Proteomes" id="UP000649179"/>
    </source>
</evidence>
<reference evidence="1" key="1">
    <citation type="journal article" date="2014" name="Int. J. Syst. Evol. Microbiol.">
        <title>Complete genome sequence of Corynebacterium casei LMG S-19264T (=DSM 44701T), isolated from a smear-ripened cheese.</title>
        <authorList>
            <consortium name="US DOE Joint Genome Institute (JGI-PGF)"/>
            <person name="Walter F."/>
            <person name="Albersmeier A."/>
            <person name="Kalinowski J."/>
            <person name="Ruckert C."/>
        </authorList>
    </citation>
    <scope>NUCLEOTIDE SEQUENCE</scope>
    <source>
        <strain evidence="1">CGMCC 1.16067</strain>
    </source>
</reference>
<dbReference type="Proteomes" id="UP000649179">
    <property type="component" value="Unassembled WGS sequence"/>
</dbReference>
<protein>
    <recommendedName>
        <fullName evidence="3">Class I SAM-dependent methyltransferase</fullName>
    </recommendedName>
</protein>
<reference evidence="1" key="2">
    <citation type="submission" date="2020-09" db="EMBL/GenBank/DDBJ databases">
        <authorList>
            <person name="Sun Q."/>
            <person name="Zhou Y."/>
        </authorList>
    </citation>
    <scope>NUCLEOTIDE SEQUENCE</scope>
    <source>
        <strain evidence="1">CGMCC 1.16067</strain>
    </source>
</reference>
<name>A0A917BAT4_9ACTN</name>
<dbReference type="CDD" id="cd02440">
    <property type="entry name" value="AdoMet_MTases"/>
    <property type="match status" value="1"/>
</dbReference>
<accession>A0A917BAT4</accession>
<dbReference type="RefSeq" id="WP_188777655.1">
    <property type="nucleotide sequence ID" value="NZ_BMKQ01000001.1"/>
</dbReference>
<gene>
    <name evidence="1" type="ORF">GCM10011519_03320</name>
</gene>
<dbReference type="EMBL" id="BMKQ01000001">
    <property type="protein sequence ID" value="GGF33193.1"/>
    <property type="molecule type" value="Genomic_DNA"/>
</dbReference>